<proteinExistence type="predicted"/>
<reference evidence="3" key="1">
    <citation type="journal article" date="2019" name="Int. J. Syst. Evol. Microbiol.">
        <title>The Global Catalogue of Microorganisms (GCM) 10K type strain sequencing project: providing services to taxonomists for standard genome sequencing and annotation.</title>
        <authorList>
            <consortium name="The Broad Institute Genomics Platform"/>
            <consortium name="The Broad Institute Genome Sequencing Center for Infectious Disease"/>
            <person name="Wu L."/>
            <person name="Ma J."/>
        </authorList>
    </citation>
    <scope>NUCLEOTIDE SEQUENCE [LARGE SCALE GENOMIC DNA]</scope>
    <source>
        <strain evidence="3">KCTC 42662</strain>
    </source>
</reference>
<evidence type="ECO:0000256" key="1">
    <source>
        <dbReference type="SAM" id="MobiDB-lite"/>
    </source>
</evidence>
<accession>A0ABW5KJ29</accession>
<sequence>MENFLPALLIIGGVIYKIYSEFQKEQEKARRRQPHIPVPVPPPAPQTKTVAAPLPPKPAPPVIAKRKEERVNDYPEEVQQIREKRKAEKKTKTGSVQIQLEETESNATVFDLRQAVIQSAILHRPHA</sequence>
<evidence type="ECO:0000313" key="3">
    <source>
        <dbReference type="Proteomes" id="UP001597545"/>
    </source>
</evidence>
<feature type="region of interest" description="Disordered" evidence="1">
    <location>
        <begin position="26"/>
        <end position="94"/>
    </location>
</feature>
<dbReference type="Proteomes" id="UP001597545">
    <property type="component" value="Unassembled WGS sequence"/>
</dbReference>
<comment type="caution">
    <text evidence="2">The sequence shown here is derived from an EMBL/GenBank/DDBJ whole genome shotgun (WGS) entry which is preliminary data.</text>
</comment>
<feature type="compositionally biased region" description="Basic and acidic residues" evidence="1">
    <location>
        <begin position="65"/>
        <end position="86"/>
    </location>
</feature>
<organism evidence="2 3">
    <name type="scientific">Sphingobacterium suaedae</name>
    <dbReference type="NCBI Taxonomy" id="1686402"/>
    <lineage>
        <taxon>Bacteria</taxon>
        <taxon>Pseudomonadati</taxon>
        <taxon>Bacteroidota</taxon>
        <taxon>Sphingobacteriia</taxon>
        <taxon>Sphingobacteriales</taxon>
        <taxon>Sphingobacteriaceae</taxon>
        <taxon>Sphingobacterium</taxon>
    </lineage>
</organism>
<evidence type="ECO:0000313" key="2">
    <source>
        <dbReference type="EMBL" id="MFD2548857.1"/>
    </source>
</evidence>
<keyword evidence="3" id="KW-1185">Reference proteome</keyword>
<feature type="compositionally biased region" description="Pro residues" evidence="1">
    <location>
        <begin position="36"/>
        <end position="45"/>
    </location>
</feature>
<gene>
    <name evidence="2" type="ORF">ACFSR5_14490</name>
</gene>
<name>A0ABW5KJ29_9SPHI</name>
<dbReference type="RefSeq" id="WP_380905043.1">
    <property type="nucleotide sequence ID" value="NZ_JBHUEG010000005.1"/>
</dbReference>
<dbReference type="EMBL" id="JBHULR010000006">
    <property type="protein sequence ID" value="MFD2548857.1"/>
    <property type="molecule type" value="Genomic_DNA"/>
</dbReference>
<protein>
    <submittedName>
        <fullName evidence="2">Uncharacterized protein</fullName>
    </submittedName>
</protein>